<dbReference type="InterPro" id="IPR008949">
    <property type="entry name" value="Isoprenoid_synthase_dom_sf"/>
</dbReference>
<dbReference type="AlphaFoldDB" id="A0A841L1X3"/>
<dbReference type="Pfam" id="PF00494">
    <property type="entry name" value="SQS_PSY"/>
    <property type="match status" value="1"/>
</dbReference>
<dbReference type="SFLD" id="SFLDS00005">
    <property type="entry name" value="Isoprenoid_Synthase_Type_I"/>
    <property type="match status" value="1"/>
</dbReference>
<dbReference type="Proteomes" id="UP000538147">
    <property type="component" value="Unassembled WGS sequence"/>
</dbReference>
<dbReference type="SFLD" id="SFLDG01018">
    <property type="entry name" value="Squalene/Phytoene_Synthase_Lik"/>
    <property type="match status" value="1"/>
</dbReference>
<keyword evidence="1 2" id="KW-0808">Transferase</keyword>
<dbReference type="PROSITE" id="PS01045">
    <property type="entry name" value="SQUALEN_PHYTOEN_SYN_2"/>
    <property type="match status" value="1"/>
</dbReference>
<evidence type="ECO:0000256" key="1">
    <source>
        <dbReference type="ARBA" id="ARBA00022679"/>
    </source>
</evidence>
<protein>
    <submittedName>
        <fullName evidence="2">Phytoene synthase</fullName>
        <ecNumber evidence="2">2.5.1.32</ecNumber>
    </submittedName>
</protein>
<keyword evidence="3" id="KW-1185">Reference proteome</keyword>
<evidence type="ECO:0000313" key="2">
    <source>
        <dbReference type="EMBL" id="MBB6226316.1"/>
    </source>
</evidence>
<evidence type="ECO:0000313" key="3">
    <source>
        <dbReference type="Proteomes" id="UP000538147"/>
    </source>
</evidence>
<dbReference type="InterPro" id="IPR044843">
    <property type="entry name" value="Trans_IPPS_bact-type"/>
</dbReference>
<comment type="caution">
    <text evidence="2">The sequence shown here is derived from an EMBL/GenBank/DDBJ whole genome shotgun (WGS) entry which is preliminary data.</text>
</comment>
<dbReference type="CDD" id="cd00683">
    <property type="entry name" value="Trans_IPPS_HH"/>
    <property type="match status" value="1"/>
</dbReference>
<dbReference type="EMBL" id="JACIIV010000003">
    <property type="protein sequence ID" value="MBB6226316.1"/>
    <property type="molecule type" value="Genomic_DNA"/>
</dbReference>
<dbReference type="InterPro" id="IPR002060">
    <property type="entry name" value="Squ/phyt_synthse"/>
</dbReference>
<gene>
    <name evidence="2" type="ORF">FHS79_000470</name>
</gene>
<dbReference type="GO" id="GO:0004311">
    <property type="term" value="F:geranylgeranyl diphosphate synthase activity"/>
    <property type="evidence" value="ECO:0007669"/>
    <property type="project" value="InterPro"/>
</dbReference>
<reference evidence="2 3" key="1">
    <citation type="submission" date="2020-08" db="EMBL/GenBank/DDBJ databases">
        <title>Genomic Encyclopedia of Type Strains, Phase IV (KMG-IV): sequencing the most valuable type-strain genomes for metagenomic binning, comparative biology and taxonomic classification.</title>
        <authorList>
            <person name="Goeker M."/>
        </authorList>
    </citation>
    <scope>NUCLEOTIDE SEQUENCE [LARGE SCALE GENOMIC DNA]</scope>
    <source>
        <strain evidence="2 3">DSM 102189</strain>
    </source>
</reference>
<accession>A0A841L1X3</accession>
<name>A0A841L1X3_9SPHN</name>
<proteinExistence type="predicted"/>
<dbReference type="Gene3D" id="1.10.600.10">
    <property type="entry name" value="Farnesyl Diphosphate Synthase"/>
    <property type="match status" value="1"/>
</dbReference>
<dbReference type="RefSeq" id="WP_341534404.1">
    <property type="nucleotide sequence ID" value="NZ_JACIIV010000003.1"/>
</dbReference>
<dbReference type="EC" id="2.5.1.32" evidence="2"/>
<dbReference type="GO" id="GO:0016117">
    <property type="term" value="P:carotenoid biosynthetic process"/>
    <property type="evidence" value="ECO:0007669"/>
    <property type="project" value="UniProtKB-ARBA"/>
</dbReference>
<dbReference type="PANTHER" id="PTHR31480">
    <property type="entry name" value="BIFUNCTIONAL LYCOPENE CYCLASE/PHYTOENE SYNTHASE"/>
    <property type="match status" value="1"/>
</dbReference>
<sequence length="311" mass="34639">MTDVLSHAKAAIARGSKSFALASRLFDAPTRDHAMLLYAWCRHTDDVIDGQVLGEGRNDDTRPPAERLAEVERLTELALAGTPEGDPAYHALARVVHETGMPPQYPRDLIHGFRIDMEERPFHTLEDTLTYCYHVAGCVGVMMAIVMGVDPKDRATLVRASDLGIAFQLNNIARDIIEDAMNSRRYIPDDWLANVGLTPTNFAFPAQRRQLFRLLIRLVDQAEDYELSARHGTPALRNRAAWAVLAAASIYGGIGRKLRKAGPEALESRMRTTMPEKLQAVSLAASQTLVRKRRWSGTHDRSGLWTMPDNA</sequence>
<dbReference type="SFLD" id="SFLDG01212">
    <property type="entry name" value="Phytoene_synthase_like"/>
    <property type="match status" value="1"/>
</dbReference>
<dbReference type="InterPro" id="IPR019845">
    <property type="entry name" value="Squalene/phytoene_synthase_CS"/>
</dbReference>
<dbReference type="SUPFAM" id="SSF48576">
    <property type="entry name" value="Terpenoid synthases"/>
    <property type="match status" value="1"/>
</dbReference>
<organism evidence="2 3">
    <name type="scientific">Polymorphobacter multimanifer</name>
    <dbReference type="NCBI Taxonomy" id="1070431"/>
    <lineage>
        <taxon>Bacteria</taxon>
        <taxon>Pseudomonadati</taxon>
        <taxon>Pseudomonadota</taxon>
        <taxon>Alphaproteobacteria</taxon>
        <taxon>Sphingomonadales</taxon>
        <taxon>Sphingosinicellaceae</taxon>
        <taxon>Polymorphobacter</taxon>
    </lineage>
</organism>
<dbReference type="InterPro" id="IPR033904">
    <property type="entry name" value="Trans_IPPS_HH"/>
</dbReference>
<dbReference type="GO" id="GO:0051996">
    <property type="term" value="F:squalene synthase [NAD(P)H] activity"/>
    <property type="evidence" value="ECO:0007669"/>
    <property type="project" value="InterPro"/>
</dbReference>